<sequence length="231" mass="26818">MRNPKDKHPPCQFDSYCAQFKQSPYPICIRNANSDFVYYNLSFAKEFNCDAKSYADIHLNDIFCFSNGLSFYLTKLEFEVSFVKDDFVQCRNILIGDAVWQVRIEMLTCFDSIYYLWQLNKFKPIKDLSRFDLIGLSKEKPINFQDVFFKLTEKEKVVFPFVVIGCGAKEISAILKINEDATKKRVKSVVCKVGYACNPSLLKYYLLDDKNLQFIILLMREFIGGAVVNIV</sequence>
<name>A0AC61TMP0_EDWTA</name>
<geneLocation type="plasmid" evidence="1 2">
    <name>pET-ATCC-159-1</name>
</geneLocation>
<reference evidence="1" key="1">
    <citation type="submission" date="2021-09" db="EMBL/GenBank/DDBJ databases">
        <title>Comparative genomics of Edwardsiella genus reveals species-based diversity.</title>
        <authorList>
            <person name="Tekedar H.C."/>
            <person name="Kumru S."/>
            <person name="Waldbieser G.C."/>
            <person name="Reichley S.R."/>
            <person name="Lawrence M.L."/>
            <person name="Griffin M.J."/>
        </authorList>
    </citation>
    <scope>NUCLEOTIDE SEQUENCE</scope>
    <source>
        <strain evidence="1">ATCC 15947</strain>
    </source>
</reference>
<evidence type="ECO:0000313" key="2">
    <source>
        <dbReference type="Proteomes" id="UP000245918"/>
    </source>
</evidence>
<proteinExistence type="predicted"/>
<accession>A0AC61TMP0</accession>
<organism evidence="1 2">
    <name type="scientific">Edwardsiella tarda ATCC 15947 = NBRC 105688</name>
    <dbReference type="NCBI Taxonomy" id="667121"/>
    <lineage>
        <taxon>Bacteria</taxon>
        <taxon>Pseudomonadati</taxon>
        <taxon>Pseudomonadota</taxon>
        <taxon>Gammaproteobacteria</taxon>
        <taxon>Enterobacterales</taxon>
        <taxon>Hafniaceae</taxon>
        <taxon>Edwardsiella</taxon>
    </lineage>
</organism>
<protein>
    <submittedName>
        <fullName evidence="1">Uncharacterized protein</fullName>
    </submittedName>
</protein>
<keyword evidence="1" id="KW-0614">Plasmid</keyword>
<gene>
    <name evidence="1" type="ORF">DCL27_17550</name>
</gene>
<keyword evidence="2" id="KW-1185">Reference proteome</keyword>
<evidence type="ECO:0000313" key="1">
    <source>
        <dbReference type="EMBL" id="UCQ01981.1"/>
    </source>
</evidence>
<dbReference type="EMBL" id="CP084508">
    <property type="protein sequence ID" value="UCQ01981.1"/>
    <property type="molecule type" value="Genomic_DNA"/>
</dbReference>
<dbReference type="Proteomes" id="UP000245918">
    <property type="component" value="Plasmid pET-ATCC-159-1"/>
</dbReference>